<evidence type="ECO:0000313" key="9">
    <source>
        <dbReference type="Proteomes" id="UP000218944"/>
    </source>
</evidence>
<dbReference type="InterPro" id="IPR010488">
    <property type="entry name" value="Zeta_toxin_domain"/>
</dbReference>
<evidence type="ECO:0000256" key="2">
    <source>
        <dbReference type="ARBA" id="ARBA00011963"/>
    </source>
</evidence>
<comment type="catalytic activity">
    <reaction evidence="6">
        <text>UDP-N-acetyl-alpha-D-glucosamine + ATP = UDP-N-acetyl-alpha-D-glucosamine 3'-phosphate + ADP + H(+)</text>
        <dbReference type="Rhea" id="RHEA:32671"/>
        <dbReference type="ChEBI" id="CHEBI:15378"/>
        <dbReference type="ChEBI" id="CHEBI:30616"/>
        <dbReference type="ChEBI" id="CHEBI:57705"/>
        <dbReference type="ChEBI" id="CHEBI:64353"/>
        <dbReference type="ChEBI" id="CHEBI:456216"/>
        <dbReference type="EC" id="2.7.1.176"/>
    </reaction>
</comment>
<evidence type="ECO:0000313" key="8">
    <source>
        <dbReference type="EMBL" id="PAU48755.1"/>
    </source>
</evidence>
<evidence type="ECO:0000256" key="1">
    <source>
        <dbReference type="ARBA" id="ARBA00009104"/>
    </source>
</evidence>
<keyword evidence="4" id="KW-0067">ATP-binding</keyword>
<protein>
    <recommendedName>
        <fullName evidence="5">UDP-N-acetylglucosamine kinase</fullName>
        <ecNumber evidence="2">2.7.1.176</ecNumber>
    </recommendedName>
    <alternativeName>
        <fullName evidence="5">UDP-N-acetylglucosamine kinase</fullName>
    </alternativeName>
</protein>
<comment type="similarity">
    <text evidence="1">Belongs to the zeta toxin family.</text>
</comment>
<feature type="domain" description="Zeta toxin" evidence="7">
    <location>
        <begin position="336"/>
        <end position="522"/>
    </location>
</feature>
<name>A0A2A2DB51_9ACTN</name>
<dbReference type="GO" id="GO:0005524">
    <property type="term" value="F:ATP binding"/>
    <property type="evidence" value="ECO:0007669"/>
    <property type="project" value="UniProtKB-KW"/>
</dbReference>
<gene>
    <name evidence="8" type="ORF">CK936_11910</name>
</gene>
<keyword evidence="3" id="KW-0547">Nucleotide-binding</keyword>
<evidence type="ECO:0000256" key="4">
    <source>
        <dbReference type="ARBA" id="ARBA00022840"/>
    </source>
</evidence>
<dbReference type="SUPFAM" id="SSF52540">
    <property type="entry name" value="P-loop containing nucleoside triphosphate hydrolases"/>
    <property type="match status" value="2"/>
</dbReference>
<sequence>MSAPEPAADSDADWAQSVLTASVLPGAVRGAVSQQRPVVVFVAGQPGSGKTLVADVVHAALGRRGGAVRVDHDEYKAVHPYYRGFLEEDVRTAGVRVRPQTYWWQAEVEAWVRALRYDVVVETPLADPDAFSRSVCAYRQAGYRIEVVALAVPEAVSQLGVLDRYLRLAENGRARYVSWENHDRCAAGMLATLDACEAGHLADRVVVVGRAAAAGAALYDNDLTSAGRWRRPAEARQAVAAERARPWSATETGRFRSRLAEADRRAHRTAPGGHLPEDWGLAVQRDAERAAALAEPVRRVAQPRREPPGVDFHRLSADEHRWIYDELIAPSLHIAAQQRPVAVYVMGQPGAGKTGAARMVRQALPGRPVRISAARFTEAHPDYRQLLLTEPHNAETRIRADCRAWQARAEDDVRARHGNLVIETSPDSVGEFLTGAALYRQAGYRVELVVLAVSAADSRQGSLARYAEVSRRGIRPARVVRPDRHDACFAVLSQAVAAAEKSGVVDAVVVMRRDGYAVHRNERVGGAWLYPPGAAQALVAGQLRPYTADEAARFFAAQCRLRAVLPQYRDELLAISALAAPLMPEGMRPRRLSWFAAPAALPLPARSVLAGRHCSLDSSSFSNAS</sequence>
<evidence type="ECO:0000259" key="7">
    <source>
        <dbReference type="Pfam" id="PF06414"/>
    </source>
</evidence>
<dbReference type="AlphaFoldDB" id="A0A2A2DB51"/>
<feature type="domain" description="Zeta toxin" evidence="7">
    <location>
        <begin position="32"/>
        <end position="223"/>
    </location>
</feature>
<comment type="caution">
    <text evidence="8">The sequence shown here is derived from an EMBL/GenBank/DDBJ whole genome shotgun (WGS) entry which is preliminary data.</text>
</comment>
<organism evidence="8 9">
    <name type="scientific">Streptomyces albireticuli</name>
    <dbReference type="NCBI Taxonomy" id="1940"/>
    <lineage>
        <taxon>Bacteria</taxon>
        <taxon>Bacillati</taxon>
        <taxon>Actinomycetota</taxon>
        <taxon>Actinomycetes</taxon>
        <taxon>Kitasatosporales</taxon>
        <taxon>Streptomycetaceae</taxon>
        <taxon>Streptomyces</taxon>
    </lineage>
</organism>
<dbReference type="EC" id="2.7.1.176" evidence="2"/>
<proteinExistence type="inferred from homology"/>
<dbReference type="Gene3D" id="3.40.50.300">
    <property type="entry name" value="P-loop containing nucleotide triphosphate hydrolases"/>
    <property type="match status" value="2"/>
</dbReference>
<reference evidence="8 9" key="1">
    <citation type="submission" date="2017-08" db="EMBL/GenBank/DDBJ databases">
        <title>Genome sequence of Streptomyces albireticuli NRRL B-1670.</title>
        <authorList>
            <person name="Graham D.E."/>
            <person name="Mahan K.M."/>
            <person name="Klingeman D.M."/>
            <person name="Hettich R.L."/>
            <person name="Parry R.J."/>
            <person name="Spain J.C."/>
        </authorList>
    </citation>
    <scope>NUCLEOTIDE SEQUENCE [LARGE SCALE GENOMIC DNA]</scope>
    <source>
        <strain evidence="8 9">NRRL B-1670</strain>
    </source>
</reference>
<evidence type="ECO:0000256" key="5">
    <source>
        <dbReference type="ARBA" id="ARBA00032897"/>
    </source>
</evidence>
<evidence type="ECO:0000256" key="6">
    <source>
        <dbReference type="ARBA" id="ARBA00048178"/>
    </source>
</evidence>
<dbReference type="Pfam" id="PF06414">
    <property type="entry name" value="Zeta_toxin"/>
    <property type="match status" value="2"/>
</dbReference>
<keyword evidence="9" id="KW-1185">Reference proteome</keyword>
<dbReference type="GO" id="GO:0016301">
    <property type="term" value="F:kinase activity"/>
    <property type="evidence" value="ECO:0007669"/>
    <property type="project" value="InterPro"/>
</dbReference>
<accession>A0A2A2DB51</accession>
<dbReference type="Proteomes" id="UP000218944">
    <property type="component" value="Unassembled WGS sequence"/>
</dbReference>
<evidence type="ECO:0000256" key="3">
    <source>
        <dbReference type="ARBA" id="ARBA00022741"/>
    </source>
</evidence>
<dbReference type="EMBL" id="NSJV01000223">
    <property type="protein sequence ID" value="PAU48755.1"/>
    <property type="molecule type" value="Genomic_DNA"/>
</dbReference>
<dbReference type="InterPro" id="IPR027417">
    <property type="entry name" value="P-loop_NTPase"/>
</dbReference>